<evidence type="ECO:0000256" key="1">
    <source>
        <dbReference type="SAM" id="MobiDB-lite"/>
    </source>
</evidence>
<evidence type="ECO:0008006" key="4">
    <source>
        <dbReference type="Google" id="ProtNLM"/>
    </source>
</evidence>
<dbReference type="AlphaFoldDB" id="A0A559IGX6"/>
<sequence>MNQSRPPYASPSIPGIPHIPTMQSSHPTAVPQPAYTIPSFNYSPAPTNIRNQPAPSTYNYPPAAPVQSARSFTPHPNNNPAPITPPTTEVVPYQEPETAVTPAATAETTTPSKKSSNFNIGDIKGFIDRMGGIDGLVSTMQKVQKVVQGFQQIAPVAKLLVGSFASGKSKNKDEDNEEMFYTPTKKRPKKRPPANKRRPNKKPASSPNTQRPRKGTAKASSRPKSAPGQPQIF</sequence>
<dbReference type="OrthoDB" id="2680668at2"/>
<evidence type="ECO:0000313" key="2">
    <source>
        <dbReference type="EMBL" id="TVX86884.1"/>
    </source>
</evidence>
<proteinExistence type="predicted"/>
<reference evidence="2 3" key="1">
    <citation type="submission" date="2019-07" db="EMBL/GenBank/DDBJ databases">
        <authorList>
            <person name="Kim J."/>
        </authorList>
    </citation>
    <scope>NUCLEOTIDE SEQUENCE [LARGE SCALE GENOMIC DNA]</scope>
    <source>
        <strain evidence="2 3">N4</strain>
    </source>
</reference>
<feature type="compositionally biased region" description="Basic residues" evidence="1">
    <location>
        <begin position="184"/>
        <end position="201"/>
    </location>
</feature>
<dbReference type="EMBL" id="VNJK01000005">
    <property type="protein sequence ID" value="TVX86884.1"/>
    <property type="molecule type" value="Genomic_DNA"/>
</dbReference>
<feature type="region of interest" description="Disordered" evidence="1">
    <location>
        <begin position="165"/>
        <end position="233"/>
    </location>
</feature>
<evidence type="ECO:0000313" key="3">
    <source>
        <dbReference type="Proteomes" id="UP000318102"/>
    </source>
</evidence>
<gene>
    <name evidence="2" type="ORF">FPZ44_23530</name>
</gene>
<feature type="region of interest" description="Disordered" evidence="1">
    <location>
        <begin position="1"/>
        <end position="118"/>
    </location>
</feature>
<feature type="compositionally biased region" description="Polar residues" evidence="1">
    <location>
        <begin position="38"/>
        <end position="59"/>
    </location>
</feature>
<dbReference type="PRINTS" id="PR01217">
    <property type="entry name" value="PRICHEXTENSN"/>
</dbReference>
<protein>
    <recommendedName>
        <fullName evidence="4">Tyrosine protein kinase</fullName>
    </recommendedName>
</protein>
<name>A0A559IGX6_9BACL</name>
<dbReference type="Proteomes" id="UP000318102">
    <property type="component" value="Unassembled WGS sequence"/>
</dbReference>
<dbReference type="RefSeq" id="WP_144994550.1">
    <property type="nucleotide sequence ID" value="NZ_VNJK01000005.1"/>
</dbReference>
<comment type="caution">
    <text evidence="2">The sequence shown here is derived from an EMBL/GenBank/DDBJ whole genome shotgun (WGS) entry which is preliminary data.</text>
</comment>
<accession>A0A559IGX6</accession>
<keyword evidence="3" id="KW-1185">Reference proteome</keyword>
<organism evidence="2 3">
    <name type="scientific">Paenibacillus agilis</name>
    <dbReference type="NCBI Taxonomy" id="3020863"/>
    <lineage>
        <taxon>Bacteria</taxon>
        <taxon>Bacillati</taxon>
        <taxon>Bacillota</taxon>
        <taxon>Bacilli</taxon>
        <taxon>Bacillales</taxon>
        <taxon>Paenibacillaceae</taxon>
        <taxon>Paenibacillus</taxon>
    </lineage>
</organism>
<feature type="compositionally biased region" description="Low complexity" evidence="1">
    <location>
        <begin position="95"/>
        <end position="111"/>
    </location>
</feature>